<keyword evidence="4 6" id="KW-0472">Membrane</keyword>
<gene>
    <name evidence="8" type="ORF">F4553_006466</name>
</gene>
<dbReference type="InterPro" id="IPR052902">
    <property type="entry name" value="ABC-2_transporter"/>
</dbReference>
<dbReference type="PANTHER" id="PTHR43027">
    <property type="entry name" value="DOXORUBICIN RESISTANCE ABC TRANSPORTER PERMEASE PROTEIN DRRC-RELATED"/>
    <property type="match status" value="1"/>
</dbReference>
<dbReference type="GO" id="GO:0140359">
    <property type="term" value="F:ABC-type transporter activity"/>
    <property type="evidence" value="ECO:0007669"/>
    <property type="project" value="InterPro"/>
</dbReference>
<dbReference type="AlphaFoldDB" id="A0A841C1U8"/>
<dbReference type="GO" id="GO:0046677">
    <property type="term" value="P:response to antibiotic"/>
    <property type="evidence" value="ECO:0007669"/>
    <property type="project" value="UniProtKB-KW"/>
</dbReference>
<feature type="transmembrane region" description="Helical" evidence="6">
    <location>
        <begin position="219"/>
        <end position="240"/>
    </location>
</feature>
<reference evidence="8 9" key="1">
    <citation type="submission" date="2020-08" db="EMBL/GenBank/DDBJ databases">
        <title>Sequencing the genomes of 1000 actinobacteria strains.</title>
        <authorList>
            <person name="Klenk H.-P."/>
        </authorList>
    </citation>
    <scope>NUCLEOTIDE SEQUENCE [LARGE SCALE GENOMIC DNA]</scope>
    <source>
        <strain evidence="8 9">DSM 45362</strain>
    </source>
</reference>
<comment type="caution">
    <text evidence="8">The sequence shown here is derived from an EMBL/GenBank/DDBJ whole genome shotgun (WGS) entry which is preliminary data.</text>
</comment>
<evidence type="ECO:0000256" key="4">
    <source>
        <dbReference type="ARBA" id="ARBA00023136"/>
    </source>
</evidence>
<keyword evidence="2 6" id="KW-0812">Transmembrane</keyword>
<dbReference type="GO" id="GO:0043190">
    <property type="term" value="C:ATP-binding cassette (ABC) transporter complex"/>
    <property type="evidence" value="ECO:0007669"/>
    <property type="project" value="InterPro"/>
</dbReference>
<evidence type="ECO:0000256" key="6">
    <source>
        <dbReference type="SAM" id="Phobius"/>
    </source>
</evidence>
<evidence type="ECO:0000259" key="7">
    <source>
        <dbReference type="Pfam" id="PF01061"/>
    </source>
</evidence>
<dbReference type="EMBL" id="JACHMN010000003">
    <property type="protein sequence ID" value="MBB5873032.1"/>
    <property type="molecule type" value="Genomic_DNA"/>
</dbReference>
<keyword evidence="5" id="KW-0046">Antibiotic resistance</keyword>
<protein>
    <submittedName>
        <fullName evidence="8">ABC-2 type transport system permease protein</fullName>
    </submittedName>
</protein>
<dbReference type="Proteomes" id="UP000587527">
    <property type="component" value="Unassembled WGS sequence"/>
</dbReference>
<feature type="transmembrane region" description="Helical" evidence="6">
    <location>
        <begin position="163"/>
        <end position="183"/>
    </location>
</feature>
<dbReference type="InterPro" id="IPR013525">
    <property type="entry name" value="ABC2_TM"/>
</dbReference>
<name>A0A841C1U8_9ACTN</name>
<evidence type="ECO:0000256" key="5">
    <source>
        <dbReference type="ARBA" id="ARBA00023251"/>
    </source>
</evidence>
<dbReference type="PANTHER" id="PTHR43027:SF2">
    <property type="entry name" value="TRANSPORT PERMEASE PROTEIN"/>
    <property type="match status" value="1"/>
</dbReference>
<sequence>MFTSVLAFESKRMLRNIPSIFFGVLLPTILLVIFAGPYGNEPAEVFAGAGSVDIAVPRYAGLVLACAGMVSFLIGLVDYRAKGFLPHLRLAPGQPKYFMRAQVLVNGVVGLAGLLLLIGWGAIAYDLHAPAHPVAFAGIVALAGAAMFAIGMFFAAVLRHDGLAILVANVLHLVMIFWSGAAIPTEFMPDSAHKLGELLPLTYAVRAMEWAWLDRGGDALGADLGVLVGTVVVCGAVSIWRYRWK</sequence>
<evidence type="ECO:0000256" key="1">
    <source>
        <dbReference type="ARBA" id="ARBA00004141"/>
    </source>
</evidence>
<dbReference type="RefSeq" id="WP_184843579.1">
    <property type="nucleotide sequence ID" value="NZ_JACHMN010000003.1"/>
</dbReference>
<feature type="transmembrane region" description="Helical" evidence="6">
    <location>
        <begin position="59"/>
        <end position="79"/>
    </location>
</feature>
<keyword evidence="3 6" id="KW-1133">Transmembrane helix</keyword>
<dbReference type="PIRSF" id="PIRSF006648">
    <property type="entry name" value="DrrB"/>
    <property type="match status" value="1"/>
</dbReference>
<comment type="subcellular location">
    <subcellularLocation>
        <location evidence="1">Membrane</location>
        <topology evidence="1">Multi-pass membrane protein</topology>
    </subcellularLocation>
</comment>
<keyword evidence="9" id="KW-1185">Reference proteome</keyword>
<evidence type="ECO:0000256" key="2">
    <source>
        <dbReference type="ARBA" id="ARBA00022692"/>
    </source>
</evidence>
<organism evidence="8 9">
    <name type="scientific">Allocatelliglobosispora scoriae</name>
    <dbReference type="NCBI Taxonomy" id="643052"/>
    <lineage>
        <taxon>Bacteria</taxon>
        <taxon>Bacillati</taxon>
        <taxon>Actinomycetota</taxon>
        <taxon>Actinomycetes</taxon>
        <taxon>Micromonosporales</taxon>
        <taxon>Micromonosporaceae</taxon>
        <taxon>Allocatelliglobosispora</taxon>
    </lineage>
</organism>
<accession>A0A841C1U8</accession>
<dbReference type="InterPro" id="IPR000412">
    <property type="entry name" value="ABC_2_transport"/>
</dbReference>
<feature type="transmembrane region" description="Helical" evidence="6">
    <location>
        <begin position="103"/>
        <end position="123"/>
    </location>
</feature>
<proteinExistence type="predicted"/>
<feature type="transmembrane region" description="Helical" evidence="6">
    <location>
        <begin position="20"/>
        <end position="39"/>
    </location>
</feature>
<evidence type="ECO:0000256" key="3">
    <source>
        <dbReference type="ARBA" id="ARBA00022989"/>
    </source>
</evidence>
<feature type="transmembrane region" description="Helical" evidence="6">
    <location>
        <begin position="135"/>
        <end position="156"/>
    </location>
</feature>
<dbReference type="Pfam" id="PF01061">
    <property type="entry name" value="ABC2_membrane"/>
    <property type="match status" value="1"/>
</dbReference>
<evidence type="ECO:0000313" key="9">
    <source>
        <dbReference type="Proteomes" id="UP000587527"/>
    </source>
</evidence>
<feature type="domain" description="ABC-2 type transporter transmembrane" evidence="7">
    <location>
        <begin position="4"/>
        <end position="208"/>
    </location>
</feature>
<evidence type="ECO:0000313" key="8">
    <source>
        <dbReference type="EMBL" id="MBB5873032.1"/>
    </source>
</evidence>